<dbReference type="SUPFAM" id="SSF51735">
    <property type="entry name" value="NAD(P)-binding Rossmann-fold domains"/>
    <property type="match status" value="2"/>
</dbReference>
<keyword evidence="4" id="KW-0630">Potassium</keyword>
<evidence type="ECO:0000256" key="4">
    <source>
        <dbReference type="ARBA" id="ARBA00022958"/>
    </source>
</evidence>
<gene>
    <name evidence="9" type="primary">trkA</name>
    <name evidence="9" type="ORF">PNO30_01140</name>
</gene>
<evidence type="ECO:0000259" key="7">
    <source>
        <dbReference type="PROSITE" id="PS51201"/>
    </source>
</evidence>
<feature type="domain" description="RCK C-terminal" evidence="8">
    <location>
        <begin position="376"/>
        <end position="458"/>
    </location>
</feature>
<reference evidence="9" key="1">
    <citation type="submission" date="2023-08" db="EMBL/GenBank/DDBJ databases">
        <title>Dental plaque isolates bound by oral lectin ZG16B.</title>
        <authorList>
            <person name="Ghosh S."/>
        </authorList>
    </citation>
    <scope>NUCLEOTIDE SEQUENCE</scope>
    <source>
        <strain evidence="9">DP3_5B</strain>
    </source>
</reference>
<keyword evidence="6" id="KW-0406">Ion transport</keyword>
<dbReference type="Gene3D" id="3.30.70.1450">
    <property type="entry name" value="Regulator of K+ conductance, C-terminal domain"/>
    <property type="match status" value="2"/>
</dbReference>
<feature type="domain" description="RCK C-terminal" evidence="8">
    <location>
        <begin position="142"/>
        <end position="225"/>
    </location>
</feature>
<dbReference type="InterPro" id="IPR006037">
    <property type="entry name" value="RCK_C"/>
</dbReference>
<dbReference type="Gene3D" id="3.40.50.720">
    <property type="entry name" value="NAD(P)-binding Rossmann-like Domain"/>
    <property type="match status" value="2"/>
</dbReference>
<dbReference type="InterPro" id="IPR036291">
    <property type="entry name" value="NAD(P)-bd_dom_sf"/>
</dbReference>
<evidence type="ECO:0000313" key="10">
    <source>
        <dbReference type="Proteomes" id="UP001212217"/>
    </source>
</evidence>
<dbReference type="NCBIfam" id="NF007039">
    <property type="entry name" value="PRK09496.3-2"/>
    <property type="match status" value="1"/>
</dbReference>
<evidence type="ECO:0000256" key="5">
    <source>
        <dbReference type="ARBA" id="ARBA00023027"/>
    </source>
</evidence>
<keyword evidence="3" id="KW-0633">Potassium transport</keyword>
<dbReference type="Pfam" id="PF02080">
    <property type="entry name" value="TrkA_C"/>
    <property type="match status" value="2"/>
</dbReference>
<dbReference type="NCBIfam" id="NF007031">
    <property type="entry name" value="PRK09496.1-2"/>
    <property type="match status" value="1"/>
</dbReference>
<dbReference type="AlphaFoldDB" id="A0AAW6B1R8"/>
<dbReference type="GO" id="GO:0005886">
    <property type="term" value="C:plasma membrane"/>
    <property type="evidence" value="ECO:0007669"/>
    <property type="project" value="InterPro"/>
</dbReference>
<dbReference type="InterPro" id="IPR036721">
    <property type="entry name" value="RCK_C_sf"/>
</dbReference>
<protein>
    <recommendedName>
        <fullName evidence="1">Trk system potassium uptake protein TrkA</fullName>
    </recommendedName>
</protein>
<accession>A0AAW6B1R8</accession>
<dbReference type="SUPFAM" id="SSF116726">
    <property type="entry name" value="TrkA C-terminal domain-like"/>
    <property type="match status" value="2"/>
</dbReference>
<feature type="domain" description="RCK N-terminal" evidence="7">
    <location>
        <begin position="2"/>
        <end position="122"/>
    </location>
</feature>
<evidence type="ECO:0000256" key="6">
    <source>
        <dbReference type="ARBA" id="ARBA00023065"/>
    </source>
</evidence>
<dbReference type="PROSITE" id="PS51202">
    <property type="entry name" value="RCK_C"/>
    <property type="match status" value="2"/>
</dbReference>
<dbReference type="PROSITE" id="PS51201">
    <property type="entry name" value="RCK_N"/>
    <property type="match status" value="1"/>
</dbReference>
<dbReference type="NCBIfam" id="NF007033">
    <property type="entry name" value="PRK09496.1-5"/>
    <property type="match status" value="1"/>
</dbReference>
<organism evidence="9 10">
    <name type="scientific">Gemella haemolysans</name>
    <dbReference type="NCBI Taxonomy" id="1379"/>
    <lineage>
        <taxon>Bacteria</taxon>
        <taxon>Bacillati</taxon>
        <taxon>Bacillota</taxon>
        <taxon>Bacilli</taxon>
        <taxon>Bacillales</taxon>
        <taxon>Gemellaceae</taxon>
        <taxon>Gemella</taxon>
    </lineage>
</organism>
<proteinExistence type="predicted"/>
<evidence type="ECO:0000259" key="8">
    <source>
        <dbReference type="PROSITE" id="PS51202"/>
    </source>
</evidence>
<dbReference type="PANTHER" id="PTHR43833">
    <property type="entry name" value="POTASSIUM CHANNEL PROTEIN 2-RELATED-RELATED"/>
    <property type="match status" value="1"/>
</dbReference>
<evidence type="ECO:0000313" key="9">
    <source>
        <dbReference type="EMBL" id="MDB6185380.1"/>
    </source>
</evidence>
<dbReference type="InterPro" id="IPR050721">
    <property type="entry name" value="Trk_Ktr_HKT_K-transport"/>
</dbReference>
<evidence type="ECO:0000256" key="1">
    <source>
        <dbReference type="ARBA" id="ARBA00017378"/>
    </source>
</evidence>
<keyword evidence="2" id="KW-0813">Transport</keyword>
<dbReference type="PRINTS" id="PR00335">
    <property type="entry name" value="KUPTAKETRKA"/>
</dbReference>
<dbReference type="InterPro" id="IPR003148">
    <property type="entry name" value="RCK_N"/>
</dbReference>
<keyword evidence="5" id="KW-0520">NAD</keyword>
<dbReference type="EMBL" id="JAQMFS010000020">
    <property type="protein sequence ID" value="MDB6185380.1"/>
    <property type="molecule type" value="Genomic_DNA"/>
</dbReference>
<dbReference type="Pfam" id="PF02254">
    <property type="entry name" value="TrkA_N"/>
    <property type="match status" value="2"/>
</dbReference>
<comment type="caution">
    <text evidence="9">The sequence shown here is derived from an EMBL/GenBank/DDBJ whole genome shotgun (WGS) entry which is preliminary data.</text>
</comment>
<dbReference type="GO" id="GO:0015079">
    <property type="term" value="F:potassium ion transmembrane transporter activity"/>
    <property type="evidence" value="ECO:0007669"/>
    <property type="project" value="InterPro"/>
</dbReference>
<name>A0AAW6B1R8_9BACL</name>
<dbReference type="RefSeq" id="WP_271986846.1">
    <property type="nucleotide sequence ID" value="NZ_JAQMFS010000020.1"/>
</dbReference>
<dbReference type="InterPro" id="IPR006036">
    <property type="entry name" value="K_uptake_TrkA"/>
</dbReference>
<evidence type="ECO:0000256" key="3">
    <source>
        <dbReference type="ARBA" id="ARBA00022538"/>
    </source>
</evidence>
<evidence type="ECO:0000256" key="2">
    <source>
        <dbReference type="ARBA" id="ARBA00022448"/>
    </source>
</evidence>
<sequence length="459" mass="51720">MKVKVIIVGGGKVGELLCADFSNTFDEVTIIDTNERRVEKLVETYDINGLIGNGANSDVLAEADAANSDMFISVTTSDEINMIACIAAKQMGAKYTIARIRNPEYSKTKEFIKQSLGIDLMVNPEYEAAKQIFYMLKYPTATKVESFSNNKFNILEVLISENSLLKGVSLIDSRKYIDFPSLVCLVERKGDVFVPRGNYVFEVGDKVHITASNKNLKKFYKLLGNKENLEKKITSSLIIGGGKVAYYLVEFLQKASFYTKVIEIDKERAISFSETYPEIDVIWADGSDRDTLIEEGIQTFDSCISLTGLDEENIIINLYAHKLGIKKTVAKVNRASLKQIAEDIGQYSYITPKEIVGNIIKKHTKSLQCRRTTDIENFYRISNNKAEVIEFKISSENSKVIGIKLKDLDINDNTLIAFIIRNNKQIFPNGDDEIKVNDNVVVVSYQQKIEHIDDILARR</sequence>
<dbReference type="PANTHER" id="PTHR43833:SF5">
    <property type="entry name" value="TRK SYSTEM POTASSIUM UPTAKE PROTEIN TRKA"/>
    <property type="match status" value="1"/>
</dbReference>
<dbReference type="Proteomes" id="UP001212217">
    <property type="component" value="Unassembled WGS sequence"/>
</dbReference>